<gene>
    <name evidence="4" type="ORF">FQP85_12355</name>
</gene>
<dbReference type="Gene3D" id="3.10.450.50">
    <property type="match status" value="1"/>
</dbReference>
<keyword evidence="2" id="KW-0732">Signal</keyword>
<dbReference type="Proteomes" id="UP000317938">
    <property type="component" value="Unassembled WGS sequence"/>
</dbReference>
<dbReference type="SUPFAM" id="SSF54427">
    <property type="entry name" value="NTF2-like"/>
    <property type="match status" value="1"/>
</dbReference>
<sequence>MKPLFFLVSLLFPWQLLATAADVVEPQTKTETTAAKLPAAVKTTDTSTGEEKSVQSKAPTKSTEAELQDSPAVITLTPENKQSAEPVNVEPTQPIKTDTSKPSEPEVDTSKVLGTEAAKPAELPKTQQEKQLAVAQAEQAVIQAKEALTLKQQVKAKQSRESLAVIEQLIKAYNARNIDAFISMYDENVEFYAFPNELLFKGKEKLIARYGIMFKKLKCIKSSPIKRIVHGNIVIDHELSETCSTDPNVVDKRGELISSYQVENGKITKVLFFR</sequence>
<feature type="domain" description="SnoaL-like" evidence="3">
    <location>
        <begin position="166"/>
        <end position="269"/>
    </location>
</feature>
<evidence type="ECO:0000259" key="3">
    <source>
        <dbReference type="Pfam" id="PF12680"/>
    </source>
</evidence>
<evidence type="ECO:0000256" key="1">
    <source>
        <dbReference type="SAM" id="MobiDB-lite"/>
    </source>
</evidence>
<dbReference type="InterPro" id="IPR032710">
    <property type="entry name" value="NTF2-like_dom_sf"/>
</dbReference>
<evidence type="ECO:0000313" key="4">
    <source>
        <dbReference type="EMBL" id="TVU82567.1"/>
    </source>
</evidence>
<dbReference type="RefSeq" id="WP_145238789.1">
    <property type="nucleotide sequence ID" value="NZ_VNFF01000011.1"/>
</dbReference>
<accession>A0ABY3FCH5</accession>
<name>A0ABY3FCH5_9GAMM</name>
<comment type="caution">
    <text evidence="4">The sequence shown here is derived from an EMBL/GenBank/DDBJ whole genome shotgun (WGS) entry which is preliminary data.</text>
</comment>
<feature type="compositionally biased region" description="Polar residues" evidence="1">
    <location>
        <begin position="77"/>
        <end position="97"/>
    </location>
</feature>
<feature type="region of interest" description="Disordered" evidence="1">
    <location>
        <begin position="35"/>
        <end position="109"/>
    </location>
</feature>
<dbReference type="Pfam" id="PF12680">
    <property type="entry name" value="SnoaL_2"/>
    <property type="match status" value="1"/>
</dbReference>
<keyword evidence="5" id="KW-1185">Reference proteome</keyword>
<organism evidence="4 5">
    <name type="scientific">Pseudoalteromonas neustonica</name>
    <dbReference type="NCBI Taxonomy" id="1840331"/>
    <lineage>
        <taxon>Bacteria</taxon>
        <taxon>Pseudomonadati</taxon>
        <taxon>Pseudomonadota</taxon>
        <taxon>Gammaproteobacteria</taxon>
        <taxon>Alteromonadales</taxon>
        <taxon>Pseudoalteromonadaceae</taxon>
        <taxon>Pseudoalteromonas</taxon>
    </lineage>
</organism>
<protein>
    <recommendedName>
        <fullName evidence="3">SnoaL-like domain-containing protein</fullName>
    </recommendedName>
</protein>
<proteinExistence type="predicted"/>
<evidence type="ECO:0000313" key="5">
    <source>
        <dbReference type="Proteomes" id="UP000317938"/>
    </source>
</evidence>
<reference evidence="4 5" key="1">
    <citation type="submission" date="2019-07" db="EMBL/GenBank/DDBJ databases">
        <title>Diversity of Bacteria from Kongsfjorden, Arctic.</title>
        <authorList>
            <person name="Yu Y."/>
        </authorList>
    </citation>
    <scope>NUCLEOTIDE SEQUENCE [LARGE SCALE GENOMIC DNA]</scope>
    <source>
        <strain evidence="4 5">SM1927</strain>
    </source>
</reference>
<dbReference type="EMBL" id="VNFF01000011">
    <property type="protein sequence ID" value="TVU82567.1"/>
    <property type="molecule type" value="Genomic_DNA"/>
</dbReference>
<evidence type="ECO:0000256" key="2">
    <source>
        <dbReference type="SAM" id="SignalP"/>
    </source>
</evidence>
<feature type="signal peptide" evidence="2">
    <location>
        <begin position="1"/>
        <end position="20"/>
    </location>
</feature>
<dbReference type="InterPro" id="IPR037401">
    <property type="entry name" value="SnoaL-like"/>
</dbReference>
<feature type="chain" id="PRO_5047508148" description="SnoaL-like domain-containing protein" evidence="2">
    <location>
        <begin position="21"/>
        <end position="274"/>
    </location>
</feature>